<organism evidence="1 2">
    <name type="scientific">Malus domestica</name>
    <name type="common">Apple</name>
    <name type="synonym">Pyrus malus</name>
    <dbReference type="NCBI Taxonomy" id="3750"/>
    <lineage>
        <taxon>Eukaryota</taxon>
        <taxon>Viridiplantae</taxon>
        <taxon>Streptophyta</taxon>
        <taxon>Embryophyta</taxon>
        <taxon>Tracheophyta</taxon>
        <taxon>Spermatophyta</taxon>
        <taxon>Magnoliopsida</taxon>
        <taxon>eudicotyledons</taxon>
        <taxon>Gunneridae</taxon>
        <taxon>Pentapetalae</taxon>
        <taxon>rosids</taxon>
        <taxon>fabids</taxon>
        <taxon>Rosales</taxon>
        <taxon>Rosaceae</taxon>
        <taxon>Amygdaloideae</taxon>
        <taxon>Maleae</taxon>
        <taxon>Malus</taxon>
    </lineage>
</organism>
<evidence type="ECO:0000313" key="2">
    <source>
        <dbReference type="Proteomes" id="UP000290289"/>
    </source>
</evidence>
<gene>
    <name evidence="1" type="ORF">DVH24_002198</name>
</gene>
<protein>
    <submittedName>
        <fullName evidence="1">Uncharacterized protein</fullName>
    </submittedName>
</protein>
<reference evidence="1 2" key="1">
    <citation type="submission" date="2018-10" db="EMBL/GenBank/DDBJ databases">
        <title>A high-quality apple genome assembly.</title>
        <authorList>
            <person name="Hu J."/>
        </authorList>
    </citation>
    <scope>NUCLEOTIDE SEQUENCE [LARGE SCALE GENOMIC DNA]</scope>
    <source>
        <strain evidence="2">cv. HFTH1</strain>
        <tissue evidence="1">Young leaf</tissue>
    </source>
</reference>
<accession>A0A498I619</accession>
<keyword evidence="2" id="KW-1185">Reference proteome</keyword>
<evidence type="ECO:0000313" key="1">
    <source>
        <dbReference type="EMBL" id="RXH78680.1"/>
    </source>
</evidence>
<comment type="caution">
    <text evidence="1">The sequence shown here is derived from an EMBL/GenBank/DDBJ whole genome shotgun (WGS) entry which is preliminary data.</text>
</comment>
<sequence length="80" mass="9212">MSSMERTLVFKNFACFTHRGEGPIPTTSSNLGQISNITDLIHQEKDWYKDVLYIAWERCHFELALIIPSLTQSGLMLRIP</sequence>
<dbReference type="EMBL" id="RDQH01000339">
    <property type="protein sequence ID" value="RXH78680.1"/>
    <property type="molecule type" value="Genomic_DNA"/>
</dbReference>
<dbReference type="AlphaFoldDB" id="A0A498I619"/>
<proteinExistence type="predicted"/>
<name>A0A498I619_MALDO</name>
<dbReference type="Proteomes" id="UP000290289">
    <property type="component" value="Chromosome 13"/>
</dbReference>